<evidence type="ECO:0000313" key="1">
    <source>
        <dbReference type="EMBL" id="MCZ8378082.1"/>
    </source>
</evidence>
<comment type="caution">
    <text evidence="1">The sequence shown here is derived from an EMBL/GenBank/DDBJ whole genome shotgun (WGS) entry which is preliminary data.</text>
</comment>
<dbReference type="EMBL" id="JAPZPY010000001">
    <property type="protein sequence ID" value="MCZ8378082.1"/>
    <property type="molecule type" value="Genomic_DNA"/>
</dbReference>
<reference evidence="1" key="1">
    <citation type="submission" date="2022-12" db="EMBL/GenBank/DDBJ databases">
        <authorList>
            <person name="Deng Y."/>
            <person name="Zhang Y.-Q."/>
        </authorList>
    </citation>
    <scope>NUCLEOTIDE SEQUENCE</scope>
    <source>
        <strain evidence="1">CPCC 205372</strain>
    </source>
</reference>
<proteinExistence type="predicted"/>
<sequence length="57" mass="5594">MDPQSEAAATLPPPVAALIDGTGLGGKVGQTISILTVVTTGGRLRRPSLLVVTAPAG</sequence>
<accession>A0ABT4PNC8</accession>
<name>A0ABT4PNC8_9MYCO</name>
<organism evidence="1 2">
    <name type="scientific">Mycobacterium hippophais</name>
    <dbReference type="NCBI Taxonomy" id="3016340"/>
    <lineage>
        <taxon>Bacteria</taxon>
        <taxon>Bacillati</taxon>
        <taxon>Actinomycetota</taxon>
        <taxon>Actinomycetes</taxon>
        <taxon>Mycobacteriales</taxon>
        <taxon>Mycobacteriaceae</taxon>
        <taxon>Mycobacterium</taxon>
    </lineage>
</organism>
<protein>
    <submittedName>
        <fullName evidence="1">Uncharacterized protein</fullName>
    </submittedName>
</protein>
<evidence type="ECO:0000313" key="2">
    <source>
        <dbReference type="Proteomes" id="UP001142153"/>
    </source>
</evidence>
<dbReference type="RefSeq" id="WP_269892878.1">
    <property type="nucleotide sequence ID" value="NZ_JAPZPY010000001.1"/>
</dbReference>
<keyword evidence="2" id="KW-1185">Reference proteome</keyword>
<gene>
    <name evidence="1" type="ORF">O6P37_04340</name>
</gene>
<dbReference type="Proteomes" id="UP001142153">
    <property type="component" value="Unassembled WGS sequence"/>
</dbReference>